<dbReference type="PROSITE" id="PS51898">
    <property type="entry name" value="TYR_RECOMBINASE"/>
    <property type="match status" value="1"/>
</dbReference>
<keyword evidence="1" id="KW-0233">DNA recombination</keyword>
<dbReference type="Gene3D" id="1.10.443.10">
    <property type="entry name" value="Intergrase catalytic core"/>
    <property type="match status" value="1"/>
</dbReference>
<dbReference type="GO" id="GO:0003677">
    <property type="term" value="F:DNA binding"/>
    <property type="evidence" value="ECO:0007669"/>
    <property type="project" value="InterPro"/>
</dbReference>
<evidence type="ECO:0000259" key="2">
    <source>
        <dbReference type="PROSITE" id="PS51898"/>
    </source>
</evidence>
<proteinExistence type="predicted"/>
<dbReference type="AlphaFoldDB" id="A0A7W9IAM1"/>
<dbReference type="GO" id="GO:0006310">
    <property type="term" value="P:DNA recombination"/>
    <property type="evidence" value="ECO:0007669"/>
    <property type="project" value="UniProtKB-KW"/>
</dbReference>
<dbReference type="Pfam" id="PF00589">
    <property type="entry name" value="Phage_integrase"/>
    <property type="match status" value="1"/>
</dbReference>
<feature type="domain" description="Tyr recombinase" evidence="2">
    <location>
        <begin position="1"/>
        <end position="71"/>
    </location>
</feature>
<sequence>MFKVAYREALGLDPGLDFHGLRRSYVTHLIEAGRDPMFVQFQCGHEHASTTSLYTCVSSDFRTRTLRRALDETLAAALEPPRRKTR</sequence>
<dbReference type="GO" id="GO:0015074">
    <property type="term" value="P:DNA integration"/>
    <property type="evidence" value="ECO:0007669"/>
    <property type="project" value="InterPro"/>
</dbReference>
<dbReference type="EMBL" id="JACHMP010000001">
    <property type="protein sequence ID" value="MBB5817222.1"/>
    <property type="molecule type" value="Genomic_DNA"/>
</dbReference>
<gene>
    <name evidence="3" type="ORF">F4562_000284</name>
</gene>
<evidence type="ECO:0000313" key="4">
    <source>
        <dbReference type="Proteomes" id="UP000540685"/>
    </source>
</evidence>
<dbReference type="SUPFAM" id="SSF56349">
    <property type="entry name" value="DNA breaking-rejoining enzymes"/>
    <property type="match status" value="1"/>
</dbReference>
<dbReference type="RefSeq" id="WP_221207692.1">
    <property type="nucleotide sequence ID" value="NZ_JACHMP010000001.1"/>
</dbReference>
<organism evidence="3 4">
    <name type="scientific">Streptosporangium becharense</name>
    <dbReference type="NCBI Taxonomy" id="1816182"/>
    <lineage>
        <taxon>Bacteria</taxon>
        <taxon>Bacillati</taxon>
        <taxon>Actinomycetota</taxon>
        <taxon>Actinomycetes</taxon>
        <taxon>Streptosporangiales</taxon>
        <taxon>Streptosporangiaceae</taxon>
        <taxon>Streptosporangium</taxon>
    </lineage>
</organism>
<dbReference type="Proteomes" id="UP000540685">
    <property type="component" value="Unassembled WGS sequence"/>
</dbReference>
<evidence type="ECO:0000256" key="1">
    <source>
        <dbReference type="ARBA" id="ARBA00023172"/>
    </source>
</evidence>
<dbReference type="InterPro" id="IPR011010">
    <property type="entry name" value="DNA_brk_join_enz"/>
</dbReference>
<dbReference type="InterPro" id="IPR013762">
    <property type="entry name" value="Integrase-like_cat_sf"/>
</dbReference>
<keyword evidence="4" id="KW-1185">Reference proteome</keyword>
<reference evidence="3 4" key="1">
    <citation type="submission" date="2020-08" db="EMBL/GenBank/DDBJ databases">
        <title>Sequencing the genomes of 1000 actinobacteria strains.</title>
        <authorList>
            <person name="Klenk H.-P."/>
        </authorList>
    </citation>
    <scope>NUCLEOTIDE SEQUENCE [LARGE SCALE GENOMIC DNA]</scope>
    <source>
        <strain evidence="3 4">DSM 46887</strain>
    </source>
</reference>
<name>A0A7W9IAM1_9ACTN</name>
<comment type="caution">
    <text evidence="3">The sequence shown here is derived from an EMBL/GenBank/DDBJ whole genome shotgun (WGS) entry which is preliminary data.</text>
</comment>
<accession>A0A7W9IAM1</accession>
<dbReference type="InterPro" id="IPR002104">
    <property type="entry name" value="Integrase_catalytic"/>
</dbReference>
<protein>
    <submittedName>
        <fullName evidence="3">Integrase</fullName>
    </submittedName>
</protein>
<evidence type="ECO:0000313" key="3">
    <source>
        <dbReference type="EMBL" id="MBB5817222.1"/>
    </source>
</evidence>